<feature type="domain" description="N-acetyltransferase" evidence="1">
    <location>
        <begin position="13"/>
        <end position="174"/>
    </location>
</feature>
<protein>
    <submittedName>
        <fullName evidence="2">RimJ/RimL family protein N-acetyltransferase</fullName>
    </submittedName>
</protein>
<dbReference type="EMBL" id="JBIYDN010000019">
    <property type="protein sequence ID" value="MFK4445506.1"/>
    <property type="molecule type" value="Genomic_DNA"/>
</dbReference>
<dbReference type="Gene3D" id="3.40.630.30">
    <property type="match status" value="1"/>
</dbReference>
<dbReference type="PANTHER" id="PTHR43792">
    <property type="entry name" value="GNAT FAMILY, PUTATIVE (AFU_ORTHOLOGUE AFUA_3G00765)-RELATED-RELATED"/>
    <property type="match status" value="1"/>
</dbReference>
<dbReference type="Pfam" id="PF13302">
    <property type="entry name" value="Acetyltransf_3"/>
    <property type="match status" value="1"/>
</dbReference>
<evidence type="ECO:0000259" key="1">
    <source>
        <dbReference type="PROSITE" id="PS51186"/>
    </source>
</evidence>
<reference evidence="2 3" key="1">
    <citation type="submission" date="2024-11" db="EMBL/GenBank/DDBJ databases">
        <title>Using genomics to understand microbial adaptation to soil warming.</title>
        <authorList>
            <person name="Deangelis K.M. PhD."/>
        </authorList>
    </citation>
    <scope>NUCLEOTIDE SEQUENCE [LARGE SCALE GENOMIC DNA]</scope>
    <source>
        <strain evidence="2 3">GAS97</strain>
    </source>
</reference>
<dbReference type="InterPro" id="IPR016181">
    <property type="entry name" value="Acyl_CoA_acyltransferase"/>
</dbReference>
<evidence type="ECO:0000313" key="2">
    <source>
        <dbReference type="EMBL" id="MFK4445506.1"/>
    </source>
</evidence>
<dbReference type="PANTHER" id="PTHR43792:SF1">
    <property type="entry name" value="N-ACETYLTRANSFERASE DOMAIN-CONTAINING PROTEIN"/>
    <property type="match status" value="1"/>
</dbReference>
<dbReference type="RefSeq" id="WP_404610489.1">
    <property type="nucleotide sequence ID" value="NZ_JBIYDN010000019.1"/>
</dbReference>
<gene>
    <name evidence="2" type="ORF">ABH943_005531</name>
</gene>
<keyword evidence="3" id="KW-1185">Reference proteome</keyword>
<dbReference type="SUPFAM" id="SSF55729">
    <property type="entry name" value="Acyl-CoA N-acyltransferases (Nat)"/>
    <property type="match status" value="1"/>
</dbReference>
<dbReference type="InterPro" id="IPR000182">
    <property type="entry name" value="GNAT_dom"/>
</dbReference>
<organism evidence="2 3">
    <name type="scientific">Caballeronia udeis</name>
    <dbReference type="NCBI Taxonomy" id="1232866"/>
    <lineage>
        <taxon>Bacteria</taxon>
        <taxon>Pseudomonadati</taxon>
        <taxon>Pseudomonadota</taxon>
        <taxon>Betaproteobacteria</taxon>
        <taxon>Burkholderiales</taxon>
        <taxon>Burkholderiaceae</taxon>
        <taxon>Caballeronia</taxon>
    </lineage>
</organism>
<comment type="caution">
    <text evidence="2">The sequence shown here is derived from an EMBL/GenBank/DDBJ whole genome shotgun (WGS) entry which is preliminary data.</text>
</comment>
<sequence length="180" mass="20091">MSDALPTFETDRLLIRPRTMADYEACLAMDRDPLVTQFIDGPWHDAKAHERFLRERIETLFGDGLGYWSIFPKDSPMRFLGWVLLIPHDAVGPEIEIGWRLCRDAWGYGYASEAAGAVVEHAFRGVGLEKIVADIHPGNAASMKVAEKIGMKFVGVGEHGDGPCESYAMGFEDFLRGSER</sequence>
<evidence type="ECO:0000313" key="3">
    <source>
        <dbReference type="Proteomes" id="UP001620514"/>
    </source>
</evidence>
<dbReference type="PROSITE" id="PS51186">
    <property type="entry name" value="GNAT"/>
    <property type="match status" value="1"/>
</dbReference>
<accession>A0ABW8MP86</accession>
<proteinExistence type="predicted"/>
<name>A0ABW8MP86_9BURK</name>
<dbReference type="InterPro" id="IPR051531">
    <property type="entry name" value="N-acetyltransferase"/>
</dbReference>
<dbReference type="Proteomes" id="UP001620514">
    <property type="component" value="Unassembled WGS sequence"/>
</dbReference>